<evidence type="ECO:0000313" key="2">
    <source>
        <dbReference type="EMBL" id="GAA2339064.1"/>
    </source>
</evidence>
<keyword evidence="1" id="KW-0472">Membrane</keyword>
<proteinExistence type="predicted"/>
<organism evidence="2 3">
    <name type="scientific">Dactylosporangium salmoneum</name>
    <dbReference type="NCBI Taxonomy" id="53361"/>
    <lineage>
        <taxon>Bacteria</taxon>
        <taxon>Bacillati</taxon>
        <taxon>Actinomycetota</taxon>
        <taxon>Actinomycetes</taxon>
        <taxon>Micromonosporales</taxon>
        <taxon>Micromonosporaceae</taxon>
        <taxon>Dactylosporangium</taxon>
    </lineage>
</organism>
<evidence type="ECO:0000256" key="1">
    <source>
        <dbReference type="SAM" id="Phobius"/>
    </source>
</evidence>
<protein>
    <submittedName>
        <fullName evidence="2">Uncharacterized protein</fullName>
    </submittedName>
</protein>
<feature type="transmembrane region" description="Helical" evidence="1">
    <location>
        <begin position="12"/>
        <end position="30"/>
    </location>
</feature>
<reference evidence="3" key="1">
    <citation type="journal article" date="2019" name="Int. J. Syst. Evol. Microbiol.">
        <title>The Global Catalogue of Microorganisms (GCM) 10K type strain sequencing project: providing services to taxonomists for standard genome sequencing and annotation.</title>
        <authorList>
            <consortium name="The Broad Institute Genomics Platform"/>
            <consortium name="The Broad Institute Genome Sequencing Center for Infectious Disease"/>
            <person name="Wu L."/>
            <person name="Ma J."/>
        </authorList>
    </citation>
    <scope>NUCLEOTIDE SEQUENCE [LARGE SCALE GENOMIC DNA]</scope>
    <source>
        <strain evidence="3">JCM 3272</strain>
    </source>
</reference>
<sequence>MARQFVEKRARLAVSVFYNAVAYLMSNFGWPRAPHDELTARFDVVMPGMFRT</sequence>
<gene>
    <name evidence="2" type="ORF">GCM10010170_020950</name>
</gene>
<dbReference type="Proteomes" id="UP001501444">
    <property type="component" value="Unassembled WGS sequence"/>
</dbReference>
<name>A0ABP5SUK7_9ACTN</name>
<comment type="caution">
    <text evidence="2">The sequence shown here is derived from an EMBL/GenBank/DDBJ whole genome shotgun (WGS) entry which is preliminary data.</text>
</comment>
<keyword evidence="1" id="KW-1133">Transmembrane helix</keyword>
<keyword evidence="3" id="KW-1185">Reference proteome</keyword>
<evidence type="ECO:0000313" key="3">
    <source>
        <dbReference type="Proteomes" id="UP001501444"/>
    </source>
</evidence>
<accession>A0ABP5SUK7</accession>
<keyword evidence="1" id="KW-0812">Transmembrane</keyword>
<dbReference type="EMBL" id="BAAARV010000019">
    <property type="protein sequence ID" value="GAA2339064.1"/>
    <property type="molecule type" value="Genomic_DNA"/>
</dbReference>